<dbReference type="SUPFAM" id="SSF53474">
    <property type="entry name" value="alpha/beta-Hydrolases"/>
    <property type="match status" value="1"/>
</dbReference>
<keyword evidence="5" id="KW-1185">Reference proteome</keyword>
<gene>
    <name evidence="4" type="ORF">SADO_10439</name>
</gene>
<dbReference type="InterPro" id="IPR029058">
    <property type="entry name" value="AB_hydrolase_fold"/>
</dbReference>
<evidence type="ECO:0000313" key="5">
    <source>
        <dbReference type="Proteomes" id="UP001460888"/>
    </source>
</evidence>
<dbReference type="Gene3D" id="3.40.50.1820">
    <property type="entry name" value="alpha/beta hydrolase"/>
    <property type="match status" value="1"/>
</dbReference>
<feature type="region of interest" description="Disordered" evidence="2">
    <location>
        <begin position="293"/>
        <end position="316"/>
    </location>
</feature>
<name>A0ABV2B1B2_9GAMM</name>
<evidence type="ECO:0000313" key="4">
    <source>
        <dbReference type="EMBL" id="MES1929668.1"/>
    </source>
</evidence>
<protein>
    <submittedName>
        <fullName evidence="4">Short chain dehydrogenase</fullName>
    </submittedName>
</protein>
<evidence type="ECO:0000259" key="3">
    <source>
        <dbReference type="Pfam" id="PF00561"/>
    </source>
</evidence>
<dbReference type="InterPro" id="IPR000073">
    <property type="entry name" value="AB_hydrolase_1"/>
</dbReference>
<keyword evidence="1" id="KW-0378">Hydrolase</keyword>
<dbReference type="EMBL" id="APND01000003">
    <property type="protein sequence ID" value="MES1929668.1"/>
    <property type="molecule type" value="Genomic_DNA"/>
</dbReference>
<dbReference type="Pfam" id="PF00561">
    <property type="entry name" value="Abhydrolase_1"/>
    <property type="match status" value="1"/>
</dbReference>
<feature type="domain" description="AB hydrolase-1" evidence="3">
    <location>
        <begin position="35"/>
        <end position="280"/>
    </location>
</feature>
<dbReference type="InterPro" id="IPR000639">
    <property type="entry name" value="Epox_hydrolase-like"/>
</dbReference>
<evidence type="ECO:0000256" key="1">
    <source>
        <dbReference type="ARBA" id="ARBA00022801"/>
    </source>
</evidence>
<accession>A0ABV2B1B2</accession>
<organism evidence="4 5">
    <name type="scientific">Salinisphaera dokdonensis CL-ES53</name>
    <dbReference type="NCBI Taxonomy" id="1304272"/>
    <lineage>
        <taxon>Bacteria</taxon>
        <taxon>Pseudomonadati</taxon>
        <taxon>Pseudomonadota</taxon>
        <taxon>Gammaproteobacteria</taxon>
        <taxon>Salinisphaerales</taxon>
        <taxon>Salinisphaeraceae</taxon>
        <taxon>Salinisphaera</taxon>
    </lineage>
</organism>
<dbReference type="Proteomes" id="UP001460888">
    <property type="component" value="Unassembled WGS sequence"/>
</dbReference>
<comment type="caution">
    <text evidence="4">The sequence shown here is derived from an EMBL/GenBank/DDBJ whole genome shotgun (WGS) entry which is preliminary data.</text>
</comment>
<dbReference type="RefSeq" id="WP_353111174.1">
    <property type="nucleotide sequence ID" value="NZ_APND01000003.1"/>
</dbReference>
<dbReference type="PANTHER" id="PTHR43329">
    <property type="entry name" value="EPOXIDE HYDROLASE"/>
    <property type="match status" value="1"/>
</dbReference>
<reference evidence="4 5" key="1">
    <citation type="submission" date="2013-03" db="EMBL/GenBank/DDBJ databases">
        <title>Salinisphaera dokdonensis CL-ES53 Genome Sequencing.</title>
        <authorList>
            <person name="Li C."/>
            <person name="Lai Q."/>
            <person name="Shao Z."/>
        </authorList>
    </citation>
    <scope>NUCLEOTIDE SEQUENCE [LARGE SCALE GENOMIC DNA]</scope>
    <source>
        <strain evidence="4 5">CL-ES53</strain>
    </source>
</reference>
<dbReference type="PRINTS" id="PR00412">
    <property type="entry name" value="EPOXHYDRLASE"/>
</dbReference>
<evidence type="ECO:0000256" key="2">
    <source>
        <dbReference type="SAM" id="MobiDB-lite"/>
    </source>
</evidence>
<sequence length="316" mass="35287">MRDSNGNNEAQDKAVFVRGDGVDIACHVAGPSGAPVLVFVHGYPDNHEVWDRLVTELACDYRCVRYDVRGAGESSRPAQTSAYTLNHLEADLKAVVDWASPDAPVHLIGHDWGSIQTWEAVTNPALAERIASYTSISGPCLDHVGHWLRSQWRDDRAGLLKQMRKSWYILAFHVPLVPGLLWHSVLGRRWPAIAKRMEGHALPENPTQTRDGAIGIRLYRANILERLRHPRERYAQAPVQVITPQRDPFVGPGFVVGLERWVESLTVTPIDAAHWAMQTHPQTIAAHCREFVASHSEKKPSTPRQESTGARARPQA</sequence>
<proteinExistence type="predicted"/>